<feature type="coiled-coil region" evidence="6">
    <location>
        <begin position="389"/>
        <end position="416"/>
    </location>
</feature>
<dbReference type="Gene3D" id="1.20.58.60">
    <property type="match status" value="3"/>
</dbReference>
<evidence type="ECO:0000256" key="4">
    <source>
        <dbReference type="ARBA" id="ARBA00022989"/>
    </source>
</evidence>
<dbReference type="InterPro" id="IPR018159">
    <property type="entry name" value="Spectrin/alpha-actinin"/>
</dbReference>
<evidence type="ECO:0000313" key="8">
    <source>
        <dbReference type="Proteomes" id="UP000663836"/>
    </source>
</evidence>
<dbReference type="SMART" id="SM00150">
    <property type="entry name" value="SPEC"/>
    <property type="match status" value="3"/>
</dbReference>
<evidence type="ECO:0000256" key="6">
    <source>
        <dbReference type="SAM" id="Coils"/>
    </source>
</evidence>
<proteinExistence type="predicted"/>
<dbReference type="PANTHER" id="PTHR47535">
    <property type="entry name" value="MUSCLE-SPECIFIC PROTEIN 300 KDA, ISOFORM G"/>
    <property type="match status" value="1"/>
</dbReference>
<feature type="non-terminal residue" evidence="7">
    <location>
        <position position="1"/>
    </location>
</feature>
<dbReference type="GO" id="GO:0005640">
    <property type="term" value="C:nuclear outer membrane"/>
    <property type="evidence" value="ECO:0007669"/>
    <property type="project" value="TreeGrafter"/>
</dbReference>
<evidence type="ECO:0000256" key="5">
    <source>
        <dbReference type="ARBA" id="ARBA00023136"/>
    </source>
</evidence>
<dbReference type="Pfam" id="PF00435">
    <property type="entry name" value="Spectrin"/>
    <property type="match status" value="1"/>
</dbReference>
<dbReference type="CDD" id="cd00176">
    <property type="entry name" value="SPEC"/>
    <property type="match status" value="1"/>
</dbReference>
<dbReference type="SUPFAM" id="SSF46966">
    <property type="entry name" value="Spectrin repeat"/>
    <property type="match status" value="2"/>
</dbReference>
<comment type="subcellular location">
    <subcellularLocation>
        <location evidence="1">Membrane</location>
    </subcellularLocation>
</comment>
<dbReference type="PANTHER" id="PTHR47535:SF7">
    <property type="entry name" value="CALMIN"/>
    <property type="match status" value="1"/>
</dbReference>
<keyword evidence="4" id="KW-1133">Transmembrane helix</keyword>
<evidence type="ECO:0000256" key="3">
    <source>
        <dbReference type="ARBA" id="ARBA00022737"/>
    </source>
</evidence>
<keyword evidence="3" id="KW-0677">Repeat</keyword>
<dbReference type="GO" id="GO:0008285">
    <property type="term" value="P:negative regulation of cell population proliferation"/>
    <property type="evidence" value="ECO:0007669"/>
    <property type="project" value="TreeGrafter"/>
</dbReference>
<evidence type="ECO:0000313" key="7">
    <source>
        <dbReference type="EMBL" id="CAF3823040.1"/>
    </source>
</evidence>
<gene>
    <name evidence="7" type="ORF">JBS370_LOCUS16581</name>
</gene>
<sequence length="1014" mass="120152">MIDHLSSSIEQLKLKSKSILSHWQEYNRVLLQIEKIIREPEAGIDRLQTINRLQAEHLQIIELHRHDLDQILSQGRRQLSSQCDGETSLKINEIRHRIQQQWTNVEQRRQFNSSYVHLLDRRLDELEGRWYRIQREIFTSDIESLFDKTNDFQQRLQQLDNEITRLYERAQKLGNHLPPIVPKKINTQYSVIKNQYLELCTHFMINFKLLIRYNELDHALDDVSISIKSIRTLQQQPTDELNQFILQCQSKDRKLTQHRHELQRLRQTITEISPELHPDDINQLMQKLNVLEIQWSDAERIIRTLIDNLTKKRSEYHDFENKCKRLIEWFEHFLNTEINHRIDGLILEASLDILKTEIRYLISDKRRSVNDLIIAARLLQRHITDQLQLQTLKQQIDRLEQILNTTEEHIEKRIKKTEIILKMFHDFEQGLENLRSWMDTVETNLQRSLSINTSNANELRVHQQSIVAIEADIEKHSTIVSSVLALGHNLLSETDIRSRNIGSIPRTIQSIEQRWLSLKDLIRKRKLELNTIHVSWKTVEDAIKRASKMITDHERFLNEVKRTCGQGLQGVRSEYKSLENFKRTLDDDEKDIQQIINNYSEIIRNHPTADPTGEIRSKIKDINTRWEILIGTVHETMKNLKYMLSVHDDFQLTQDSLALWLTDLDVLLTNLEHLSEASSNEKIRQLDDMDREIQEKQTKIEYVRTCANYLLSKTVDARGLTINMNELTKFCQQLRDLTKRIKKLKQKLMNSSDRHLDLITSARSSPLHETFFSTLSTHKRLASPTSSRSRSPQRYVRLRDRFFRSYDQIEWGDQYQRAQELLSDFEDILVQINGDFLAKEETFRSETPIGVHVEDLPFEFTYTRILTTTRRKIEALREIIQQIEQELGPLLVDDINNDPVVVDIMEKWNRLQTSAHDKDEHLKENRLQWKHFKRQLDELEQTAEQFTTLDGLLPRTIYSKTDAHRDQVQRLDELQALLKSTMDLADQFSDGTSEWLLIDHRLQSIKENFELLSA</sequence>
<reference evidence="7" key="1">
    <citation type="submission" date="2021-02" db="EMBL/GenBank/DDBJ databases">
        <authorList>
            <person name="Nowell W R."/>
        </authorList>
    </citation>
    <scope>NUCLEOTIDE SEQUENCE</scope>
</reference>
<dbReference type="InterPro" id="IPR052403">
    <property type="entry name" value="LINC-complex_assoc"/>
</dbReference>
<feature type="coiled-coil region" evidence="6">
    <location>
        <begin position="142"/>
        <end position="176"/>
    </location>
</feature>
<dbReference type="GO" id="GO:0005737">
    <property type="term" value="C:cytoplasm"/>
    <property type="evidence" value="ECO:0007669"/>
    <property type="project" value="TreeGrafter"/>
</dbReference>
<organism evidence="7 8">
    <name type="scientific">Rotaria sordida</name>
    <dbReference type="NCBI Taxonomy" id="392033"/>
    <lineage>
        <taxon>Eukaryota</taxon>
        <taxon>Metazoa</taxon>
        <taxon>Spiralia</taxon>
        <taxon>Gnathifera</taxon>
        <taxon>Rotifera</taxon>
        <taxon>Eurotatoria</taxon>
        <taxon>Bdelloidea</taxon>
        <taxon>Philodinida</taxon>
        <taxon>Philodinidae</taxon>
        <taxon>Rotaria</taxon>
    </lineage>
</organism>
<evidence type="ECO:0000256" key="1">
    <source>
        <dbReference type="ARBA" id="ARBA00004370"/>
    </source>
</evidence>
<dbReference type="GO" id="GO:0051015">
    <property type="term" value="F:actin filament binding"/>
    <property type="evidence" value="ECO:0007669"/>
    <property type="project" value="TreeGrafter"/>
</dbReference>
<name>A0A819CLW6_9BILA</name>
<protein>
    <submittedName>
        <fullName evidence="7">Uncharacterized protein</fullName>
    </submittedName>
</protein>
<accession>A0A819CLW6</accession>
<keyword evidence="2" id="KW-0812">Transmembrane</keyword>
<keyword evidence="5" id="KW-0472">Membrane</keyword>
<feature type="coiled-coil region" evidence="6">
    <location>
        <begin position="727"/>
        <end position="754"/>
    </location>
</feature>
<keyword evidence="6" id="KW-0175">Coiled coil</keyword>
<comment type="caution">
    <text evidence="7">The sequence shown here is derived from an EMBL/GenBank/DDBJ whole genome shotgun (WGS) entry which is preliminary data.</text>
</comment>
<dbReference type="EMBL" id="CAJOBD010001680">
    <property type="protein sequence ID" value="CAF3823040.1"/>
    <property type="molecule type" value="Genomic_DNA"/>
</dbReference>
<dbReference type="InterPro" id="IPR002017">
    <property type="entry name" value="Spectrin_repeat"/>
</dbReference>
<dbReference type="Proteomes" id="UP000663836">
    <property type="component" value="Unassembled WGS sequence"/>
</dbReference>
<dbReference type="AlphaFoldDB" id="A0A819CLW6"/>
<dbReference type="GO" id="GO:0034993">
    <property type="term" value="C:meiotic nuclear membrane microtubule tethering complex"/>
    <property type="evidence" value="ECO:0007669"/>
    <property type="project" value="TreeGrafter"/>
</dbReference>
<evidence type="ECO:0000256" key="2">
    <source>
        <dbReference type="ARBA" id="ARBA00022692"/>
    </source>
</evidence>
<dbReference type="GO" id="GO:0007097">
    <property type="term" value="P:nuclear migration"/>
    <property type="evidence" value="ECO:0007669"/>
    <property type="project" value="TreeGrafter"/>
</dbReference>